<accession>D1B791</accession>
<comment type="similarity">
    <text evidence="2 5">Belongs to the DegT/DnrJ/EryC1 family.</text>
</comment>
<dbReference type="HOGENOM" id="CLU_033332_6_0_0"/>
<feature type="modified residue" description="N6-(pyridoxal phosphate)lysine" evidence="4">
    <location>
        <position position="194"/>
    </location>
</feature>
<keyword evidence="7" id="KW-1185">Reference proteome</keyword>
<dbReference type="PANTHER" id="PTHR30244">
    <property type="entry name" value="TRANSAMINASE"/>
    <property type="match status" value="1"/>
</dbReference>
<dbReference type="InterPro" id="IPR015421">
    <property type="entry name" value="PyrdxlP-dep_Trfase_major"/>
</dbReference>
<dbReference type="GO" id="GO:0008483">
    <property type="term" value="F:transaminase activity"/>
    <property type="evidence" value="ECO:0007669"/>
    <property type="project" value="UniProtKB-KW"/>
</dbReference>
<keyword evidence="6" id="KW-0808">Transferase</keyword>
<keyword evidence="6" id="KW-0032">Aminotransferase</keyword>
<dbReference type="GO" id="GO:0030170">
    <property type="term" value="F:pyridoxal phosphate binding"/>
    <property type="evidence" value="ECO:0007669"/>
    <property type="project" value="TreeGrafter"/>
</dbReference>
<evidence type="ECO:0000256" key="1">
    <source>
        <dbReference type="ARBA" id="ARBA00022898"/>
    </source>
</evidence>
<dbReference type="PATRIC" id="fig|525903.6.peg.1658"/>
<gene>
    <name evidence="6" type="ordered locus">Taci_1668</name>
</gene>
<evidence type="ECO:0000256" key="4">
    <source>
        <dbReference type="PIRSR" id="PIRSR000390-2"/>
    </source>
</evidence>
<evidence type="ECO:0000256" key="2">
    <source>
        <dbReference type="ARBA" id="ARBA00037999"/>
    </source>
</evidence>
<dbReference type="eggNOG" id="COG0399">
    <property type="taxonomic scope" value="Bacteria"/>
</dbReference>
<dbReference type="InterPro" id="IPR015424">
    <property type="entry name" value="PyrdxlP-dep_Trfase"/>
</dbReference>
<evidence type="ECO:0000313" key="7">
    <source>
        <dbReference type="Proteomes" id="UP000002030"/>
    </source>
</evidence>
<dbReference type="EnsemblBacteria" id="ACZ19882">
    <property type="protein sequence ID" value="ACZ19882"/>
    <property type="gene ID" value="Taci_1668"/>
</dbReference>
<dbReference type="Gene3D" id="3.40.640.10">
    <property type="entry name" value="Type I PLP-dependent aspartate aminotransferase-like (Major domain)"/>
    <property type="match status" value="1"/>
</dbReference>
<dbReference type="Proteomes" id="UP000002030">
    <property type="component" value="Chromosome"/>
</dbReference>
<dbReference type="InterPro" id="IPR000653">
    <property type="entry name" value="DegT/StrS_aminotransferase"/>
</dbReference>
<dbReference type="PANTHER" id="PTHR30244:SF36">
    <property type="entry name" value="3-OXO-GLUCOSE-6-PHOSPHATE:GLUTAMATE AMINOTRANSFERASE"/>
    <property type="match status" value="1"/>
</dbReference>
<dbReference type="KEGG" id="tai:Taci_1668"/>
<sequence>MIGLSSIPSFDLKRNYQRVKWEVLRALEGVLEGQHFILGPEVKAFEGEFASYLGVDHAIGCASGSDALLLALMAIGVGPGDEVITTPFTFFASTSCISRLGARAVYVDVEPDTYNMRMDMVMDAVTDKTKAVLPVHIFGQMCPLEQIRGPLKERGISLIEDCAQSFGAVRRVDGELLRGGAVGDISCFSFFPTKNLGCYGDGGLVATGDEGLAGRLRSLRVHGSTSTYFHDEVGLNSRLDEIQAAILRVRLRHAEEWNEERRAIAERYRMLFAAKDLLEWVTPPVEAEGNRHVFHQYVVRAKDRDALQSFLAERGITTRVYYPLSLHLQPCFRYLGYKEGDFPVSEMLTREVLALPMFPELTPEEQEAVVAAMADFYRR</sequence>
<organism evidence="6 7">
    <name type="scientific">Thermanaerovibrio acidaminovorans (strain ATCC 49978 / DSM 6589 / Su883)</name>
    <name type="common">Selenomonas acidaminovorans</name>
    <dbReference type="NCBI Taxonomy" id="525903"/>
    <lineage>
        <taxon>Bacteria</taxon>
        <taxon>Thermotogati</taxon>
        <taxon>Synergistota</taxon>
        <taxon>Synergistia</taxon>
        <taxon>Synergistales</taxon>
        <taxon>Synergistaceae</taxon>
        <taxon>Thermanaerovibrio</taxon>
    </lineage>
</organism>
<proteinExistence type="inferred from homology"/>
<dbReference type="SUPFAM" id="SSF53383">
    <property type="entry name" value="PLP-dependent transferases"/>
    <property type="match status" value="1"/>
</dbReference>
<dbReference type="GO" id="GO:0000271">
    <property type="term" value="P:polysaccharide biosynthetic process"/>
    <property type="evidence" value="ECO:0007669"/>
    <property type="project" value="TreeGrafter"/>
</dbReference>
<feature type="active site" description="Proton acceptor" evidence="3">
    <location>
        <position position="194"/>
    </location>
</feature>
<reference evidence="6 7" key="1">
    <citation type="journal article" date="2009" name="Stand. Genomic Sci.">
        <title>Complete genome sequence of Thermanaerovibrio acidaminovorans type strain (Su883).</title>
        <authorList>
            <person name="Chovatia M."/>
            <person name="Sikorski J."/>
            <person name="Schroder M."/>
            <person name="Lapidus A."/>
            <person name="Nolan M."/>
            <person name="Tice H."/>
            <person name="Glavina Del Rio T."/>
            <person name="Copeland A."/>
            <person name="Cheng J.F."/>
            <person name="Lucas S."/>
            <person name="Chen F."/>
            <person name="Bruce D."/>
            <person name="Goodwin L."/>
            <person name="Pitluck S."/>
            <person name="Ivanova N."/>
            <person name="Mavromatis K."/>
            <person name="Ovchinnikova G."/>
            <person name="Pati A."/>
            <person name="Chen A."/>
            <person name="Palaniappan K."/>
            <person name="Land M."/>
            <person name="Hauser L."/>
            <person name="Chang Y.J."/>
            <person name="Jeffries C.D."/>
            <person name="Chain P."/>
            <person name="Saunders E."/>
            <person name="Detter J.C."/>
            <person name="Brettin T."/>
            <person name="Rohde M."/>
            <person name="Goker M."/>
            <person name="Spring S."/>
            <person name="Bristow J."/>
            <person name="Markowitz V."/>
            <person name="Hugenholtz P."/>
            <person name="Kyrpides N.C."/>
            <person name="Klenk H.P."/>
            <person name="Eisen J.A."/>
        </authorList>
    </citation>
    <scope>NUCLEOTIDE SEQUENCE [LARGE SCALE GENOMIC DNA]</scope>
    <source>
        <strain evidence="7">ATCC 49978 / DSM 6589 / Su883</strain>
    </source>
</reference>
<dbReference type="PIRSF" id="PIRSF000390">
    <property type="entry name" value="PLP_StrS"/>
    <property type="match status" value="1"/>
</dbReference>
<dbReference type="CDD" id="cd00616">
    <property type="entry name" value="AHBA_syn"/>
    <property type="match status" value="1"/>
</dbReference>
<name>D1B791_THEAS</name>
<evidence type="ECO:0000256" key="3">
    <source>
        <dbReference type="PIRSR" id="PIRSR000390-1"/>
    </source>
</evidence>
<protein>
    <submittedName>
        <fullName evidence="6">DegT/DnrJ/EryC1/StrS aminotransferase</fullName>
    </submittedName>
</protein>
<dbReference type="Gene3D" id="3.90.1150.10">
    <property type="entry name" value="Aspartate Aminotransferase, domain 1"/>
    <property type="match status" value="1"/>
</dbReference>
<evidence type="ECO:0000256" key="5">
    <source>
        <dbReference type="RuleBase" id="RU004508"/>
    </source>
</evidence>
<keyword evidence="1 4" id="KW-0663">Pyridoxal phosphate</keyword>
<dbReference type="OrthoDB" id="9810913at2"/>
<dbReference type="EMBL" id="CP001818">
    <property type="protein sequence ID" value="ACZ19882.1"/>
    <property type="molecule type" value="Genomic_DNA"/>
</dbReference>
<dbReference type="InterPro" id="IPR015422">
    <property type="entry name" value="PyrdxlP-dep_Trfase_small"/>
</dbReference>
<dbReference type="Pfam" id="PF01041">
    <property type="entry name" value="DegT_DnrJ_EryC1"/>
    <property type="match status" value="1"/>
</dbReference>
<dbReference type="RefSeq" id="WP_012870391.1">
    <property type="nucleotide sequence ID" value="NC_013522.1"/>
</dbReference>
<evidence type="ECO:0000313" key="6">
    <source>
        <dbReference type="EMBL" id="ACZ19882.1"/>
    </source>
</evidence>
<dbReference type="AlphaFoldDB" id="D1B791"/>
<dbReference type="STRING" id="525903.Taci_1668"/>